<evidence type="ECO:0000313" key="2">
    <source>
        <dbReference type="EMBL" id="CAJ0565300.1"/>
    </source>
</evidence>
<organism evidence="2 3">
    <name type="scientific">Mesorhabditis spiculigera</name>
    <dbReference type="NCBI Taxonomy" id="96644"/>
    <lineage>
        <taxon>Eukaryota</taxon>
        <taxon>Metazoa</taxon>
        <taxon>Ecdysozoa</taxon>
        <taxon>Nematoda</taxon>
        <taxon>Chromadorea</taxon>
        <taxon>Rhabditida</taxon>
        <taxon>Rhabditina</taxon>
        <taxon>Rhabditomorpha</taxon>
        <taxon>Rhabditoidea</taxon>
        <taxon>Rhabditidae</taxon>
        <taxon>Mesorhabditinae</taxon>
        <taxon>Mesorhabditis</taxon>
    </lineage>
</organism>
<gene>
    <name evidence="2" type="ORF">MSPICULIGERA_LOCUS3944</name>
</gene>
<dbReference type="Proteomes" id="UP001177023">
    <property type="component" value="Unassembled WGS sequence"/>
</dbReference>
<dbReference type="AlphaFoldDB" id="A0AA36FWY1"/>
<evidence type="ECO:0000313" key="3">
    <source>
        <dbReference type="Proteomes" id="UP001177023"/>
    </source>
</evidence>
<name>A0AA36FWY1_9BILA</name>
<reference evidence="2" key="1">
    <citation type="submission" date="2023-06" db="EMBL/GenBank/DDBJ databases">
        <authorList>
            <person name="Delattre M."/>
        </authorList>
    </citation>
    <scope>NUCLEOTIDE SEQUENCE</scope>
    <source>
        <strain evidence="2">AF72</strain>
    </source>
</reference>
<feature type="non-terminal residue" evidence="2">
    <location>
        <position position="111"/>
    </location>
</feature>
<evidence type="ECO:0000256" key="1">
    <source>
        <dbReference type="SAM" id="MobiDB-lite"/>
    </source>
</evidence>
<keyword evidence="3" id="KW-1185">Reference proteome</keyword>
<comment type="caution">
    <text evidence="2">The sequence shown here is derived from an EMBL/GenBank/DDBJ whole genome shotgun (WGS) entry which is preliminary data.</text>
</comment>
<dbReference type="EMBL" id="CATQJA010001020">
    <property type="protein sequence ID" value="CAJ0565300.1"/>
    <property type="molecule type" value="Genomic_DNA"/>
</dbReference>
<proteinExistence type="predicted"/>
<feature type="region of interest" description="Disordered" evidence="1">
    <location>
        <begin position="30"/>
        <end position="61"/>
    </location>
</feature>
<protein>
    <submittedName>
        <fullName evidence="2">Uncharacterized protein</fullName>
    </submittedName>
</protein>
<sequence>MKNTFNAQNAQYAWAASGWAPFSRLRPEVRRPLRKSRSPPGPAPKEAIPSGGTSSCGNAKAPIPPYDNGVCQIMQVLIPRDNIQSARSHLKPITIGLQEVCEQERQPELLG</sequence>
<accession>A0AA36FWY1</accession>